<keyword evidence="3" id="KW-1185">Reference proteome</keyword>
<evidence type="ECO:0000313" key="3">
    <source>
        <dbReference type="Proteomes" id="UP000283433"/>
    </source>
</evidence>
<feature type="transmembrane region" description="Helical" evidence="1">
    <location>
        <begin position="99"/>
        <end position="121"/>
    </location>
</feature>
<evidence type="ECO:0000313" key="2">
    <source>
        <dbReference type="EMBL" id="RKD15190.1"/>
    </source>
</evidence>
<keyword evidence="1" id="KW-0472">Membrane</keyword>
<dbReference type="AlphaFoldDB" id="A0A419S5E2"/>
<comment type="caution">
    <text evidence="2">The sequence shown here is derived from an EMBL/GenBank/DDBJ whole genome shotgun (WGS) entry which is preliminary data.</text>
</comment>
<proteinExistence type="predicted"/>
<keyword evidence="1" id="KW-0812">Transmembrane</keyword>
<protein>
    <submittedName>
        <fullName evidence="2">Uncharacterized protein</fullName>
    </submittedName>
</protein>
<gene>
    <name evidence="2" type="ORF">BCY91_06660</name>
</gene>
<dbReference type="Proteomes" id="UP000283433">
    <property type="component" value="Unassembled WGS sequence"/>
</dbReference>
<organism evidence="2 3">
    <name type="scientific">Pelobium manganitolerans</name>
    <dbReference type="NCBI Taxonomy" id="1842495"/>
    <lineage>
        <taxon>Bacteria</taxon>
        <taxon>Pseudomonadati</taxon>
        <taxon>Bacteroidota</taxon>
        <taxon>Sphingobacteriia</taxon>
        <taxon>Sphingobacteriales</taxon>
        <taxon>Sphingobacteriaceae</taxon>
        <taxon>Pelobium</taxon>
    </lineage>
</organism>
<evidence type="ECO:0000256" key="1">
    <source>
        <dbReference type="SAM" id="Phobius"/>
    </source>
</evidence>
<accession>A0A419S5E2</accession>
<sequence length="150" mass="16576">MFNSRIISCIRKASNLKTIVLGLLVTCMLLSTCAVRKSIEAFFQGSAHTESSMVNGFGFKKIRAISDNVQFASPQLCSSDDRTILQNIDQPGSKVLGSLLPQALFLTTLLGFISAVLLALWHHRLARFYPQASLAFNSTPLYIKNRLLLI</sequence>
<name>A0A419S5E2_9SPHI</name>
<keyword evidence="1" id="KW-1133">Transmembrane helix</keyword>
<reference evidence="2 3" key="1">
    <citation type="submission" date="2016-07" db="EMBL/GenBank/DDBJ databases">
        <title>Genome of Pelobium manganitolerans.</title>
        <authorList>
            <person name="Wu S."/>
            <person name="Wang G."/>
        </authorList>
    </citation>
    <scope>NUCLEOTIDE SEQUENCE [LARGE SCALE GENOMIC DNA]</scope>
    <source>
        <strain evidence="2 3">YS-25</strain>
    </source>
</reference>
<dbReference type="EMBL" id="MBTA01000025">
    <property type="protein sequence ID" value="RKD15190.1"/>
    <property type="molecule type" value="Genomic_DNA"/>
</dbReference>